<sequence>MSGVIGDTTVPLTQVQRVPDEACRKRGGGCPSPRSNPLPSTGRRFVRGA</sequence>
<evidence type="ECO:0000313" key="3">
    <source>
        <dbReference type="Proteomes" id="UP000004778"/>
    </source>
</evidence>
<evidence type="ECO:0000313" key="2">
    <source>
        <dbReference type="EMBL" id="EEH66302.1"/>
    </source>
</evidence>
<comment type="caution">
    <text evidence="2">The sequence shown here is derived from an EMBL/GenBank/DDBJ whole genome shotgun (WGS) entry which is preliminary data.</text>
</comment>
<dbReference type="HOGENOM" id="CLU_3161317_0_0_11"/>
<feature type="non-terminal residue" evidence="2">
    <location>
        <position position="49"/>
    </location>
</feature>
<organism evidence="2 3">
    <name type="scientific">Actinomyces urogenitalis DSM 15434</name>
    <dbReference type="NCBI Taxonomy" id="525246"/>
    <lineage>
        <taxon>Bacteria</taxon>
        <taxon>Bacillati</taxon>
        <taxon>Actinomycetota</taxon>
        <taxon>Actinomycetes</taxon>
        <taxon>Actinomycetales</taxon>
        <taxon>Actinomycetaceae</taxon>
        <taxon>Actinomyces</taxon>
    </lineage>
</organism>
<gene>
    <name evidence="2" type="ORF">HMPREF0058_0850</name>
</gene>
<evidence type="ECO:0000256" key="1">
    <source>
        <dbReference type="SAM" id="MobiDB-lite"/>
    </source>
</evidence>
<dbReference type="Proteomes" id="UP000004778">
    <property type="component" value="Unassembled WGS sequence"/>
</dbReference>
<dbReference type="EMBL" id="ACFH01000054">
    <property type="protein sequence ID" value="EEH66302.1"/>
    <property type="molecule type" value="Genomic_DNA"/>
</dbReference>
<protein>
    <submittedName>
        <fullName evidence="2">Uncharacterized protein</fullName>
    </submittedName>
</protein>
<accession>C0W4Q6</accession>
<proteinExistence type="predicted"/>
<name>C0W4Q6_9ACTO</name>
<keyword evidence="3" id="KW-1185">Reference proteome</keyword>
<feature type="region of interest" description="Disordered" evidence="1">
    <location>
        <begin position="1"/>
        <end position="49"/>
    </location>
</feature>
<dbReference type="AlphaFoldDB" id="C0W4Q6"/>
<reference evidence="2 3" key="1">
    <citation type="submission" date="2009-01" db="EMBL/GenBank/DDBJ databases">
        <authorList>
            <person name="Qin X."/>
            <person name="Bachman B."/>
            <person name="Battles P."/>
            <person name="Bell A."/>
            <person name="Bess C."/>
            <person name="Bickham C."/>
            <person name="Chaboub L."/>
            <person name="Chen D."/>
            <person name="Coyle M."/>
            <person name="Deiros D.R."/>
            <person name="Dinh H."/>
            <person name="Forbes L."/>
            <person name="Fowler G."/>
            <person name="Francisco L."/>
            <person name="Fu Q."/>
            <person name="Gubbala S."/>
            <person name="Hale W."/>
            <person name="Han Y."/>
            <person name="Hemphill L."/>
            <person name="Highlander S.K."/>
            <person name="Hirani K."/>
            <person name="Hogues M."/>
            <person name="Jackson L."/>
            <person name="Jakkamsetti A."/>
            <person name="Javaid M."/>
            <person name="Jiang H."/>
            <person name="Korchina V."/>
            <person name="Kovar C."/>
            <person name="Lara F."/>
            <person name="Lee S."/>
            <person name="Mata R."/>
            <person name="Mathew T."/>
            <person name="Moen C."/>
            <person name="Morales K."/>
            <person name="Munidasa M."/>
            <person name="Nazareth L."/>
            <person name="Ngo R."/>
            <person name="Nguyen L."/>
            <person name="Okwuonu G."/>
            <person name="Ongeri F."/>
            <person name="Patil S."/>
            <person name="Petrosino J."/>
            <person name="Pham C."/>
            <person name="Pham P."/>
            <person name="Pu L.-L."/>
            <person name="Puazo M."/>
            <person name="Raj R."/>
            <person name="Reid J."/>
            <person name="Rouhana J."/>
            <person name="Saada N."/>
            <person name="Shang Y."/>
            <person name="Simmons D."/>
            <person name="Thornton R."/>
            <person name="Warren J."/>
            <person name="Weissenberger G."/>
            <person name="Zhang J."/>
            <person name="Zhang L."/>
            <person name="Zhou C."/>
            <person name="Zhu D."/>
            <person name="Muzny D."/>
            <person name="Worley K."/>
            <person name="Gibbs R."/>
        </authorList>
    </citation>
    <scope>NUCLEOTIDE SEQUENCE [LARGE SCALE GENOMIC DNA]</scope>
    <source>
        <strain evidence="2 3">DSM 15434</strain>
    </source>
</reference>